<evidence type="ECO:0000313" key="3">
    <source>
        <dbReference type="Proteomes" id="UP001565927"/>
    </source>
</evidence>
<organism evidence="2 3">
    <name type="scientific">Kineococcus halophytocola</name>
    <dbReference type="NCBI Taxonomy" id="3234027"/>
    <lineage>
        <taxon>Bacteria</taxon>
        <taxon>Bacillati</taxon>
        <taxon>Actinomycetota</taxon>
        <taxon>Actinomycetes</taxon>
        <taxon>Kineosporiales</taxon>
        <taxon>Kineosporiaceae</taxon>
        <taxon>Kineococcus</taxon>
    </lineage>
</organism>
<dbReference type="Proteomes" id="UP001565927">
    <property type="component" value="Unassembled WGS sequence"/>
</dbReference>
<proteinExistence type="predicted"/>
<keyword evidence="1" id="KW-0812">Transmembrane</keyword>
<dbReference type="EMBL" id="JBGFTU010000023">
    <property type="protein sequence ID" value="MEZ0166530.1"/>
    <property type="molecule type" value="Genomic_DNA"/>
</dbReference>
<feature type="transmembrane region" description="Helical" evidence="1">
    <location>
        <begin position="20"/>
        <end position="41"/>
    </location>
</feature>
<feature type="transmembrane region" description="Helical" evidence="1">
    <location>
        <begin position="186"/>
        <end position="204"/>
    </location>
</feature>
<evidence type="ECO:0008006" key="4">
    <source>
        <dbReference type="Google" id="ProtNLM"/>
    </source>
</evidence>
<sequence length="242" mass="25619">MLDTDVVPSSALPASWRGWAGVRALLLVITPVVLLATLVWGERTATLGDLQADVEAGRVSRVQVTGGTSPGTTGTVRQDVRWRSGWQAHHVAVQLVTGPREPGTTMTGDDGSPLPVVREDAGARVREWDSTVRVDRLDHGSRSSFSATVLGVGLSGWVGVLPLLQWLGAVFLLVNGPEPRWVSRWGWFWLFALPFGVTVFLLASGPLPGRRPVAPGPGRWRGGKAFVVSLLLAGAVGGAGAL</sequence>
<reference evidence="2 3" key="1">
    <citation type="submission" date="2024-07" db="EMBL/GenBank/DDBJ databases">
        <authorList>
            <person name="Thanompreechachai J."/>
            <person name="Duangmal K."/>
        </authorList>
    </citation>
    <scope>NUCLEOTIDE SEQUENCE [LARGE SCALE GENOMIC DNA]</scope>
    <source>
        <strain evidence="2 3">LSe6-4</strain>
    </source>
</reference>
<keyword evidence="1" id="KW-1133">Transmembrane helix</keyword>
<name>A0ABV4H4N0_9ACTN</name>
<accession>A0ABV4H4N0</accession>
<dbReference type="RefSeq" id="WP_370442748.1">
    <property type="nucleotide sequence ID" value="NZ_JBGFTU010000023.1"/>
</dbReference>
<gene>
    <name evidence="2" type="ORF">AB2L27_17360</name>
</gene>
<feature type="transmembrane region" description="Helical" evidence="1">
    <location>
        <begin position="149"/>
        <end position="174"/>
    </location>
</feature>
<protein>
    <recommendedName>
        <fullName evidence="4">DUF3592 domain-containing protein</fullName>
    </recommendedName>
</protein>
<evidence type="ECO:0000256" key="1">
    <source>
        <dbReference type="SAM" id="Phobius"/>
    </source>
</evidence>
<evidence type="ECO:0000313" key="2">
    <source>
        <dbReference type="EMBL" id="MEZ0166530.1"/>
    </source>
</evidence>
<comment type="caution">
    <text evidence="2">The sequence shown here is derived from an EMBL/GenBank/DDBJ whole genome shotgun (WGS) entry which is preliminary data.</text>
</comment>
<keyword evidence="3" id="KW-1185">Reference proteome</keyword>
<feature type="transmembrane region" description="Helical" evidence="1">
    <location>
        <begin position="225"/>
        <end position="241"/>
    </location>
</feature>
<keyword evidence="1" id="KW-0472">Membrane</keyword>